<dbReference type="Gene3D" id="3.40.630.30">
    <property type="match status" value="1"/>
</dbReference>
<evidence type="ECO:0000313" key="10">
    <source>
        <dbReference type="EMBL" id="VEE44596.1"/>
    </source>
</evidence>
<evidence type="ECO:0000256" key="8">
    <source>
        <dbReference type="PROSITE-ProRule" id="PRU00533"/>
    </source>
</evidence>
<dbReference type="InterPro" id="IPR001690">
    <property type="entry name" value="Autoind_synthase"/>
</dbReference>
<name>A0A3S4N539_PSEFL</name>
<organism evidence="10 11">
    <name type="scientific">Pseudomonas fluorescens</name>
    <dbReference type="NCBI Taxonomy" id="294"/>
    <lineage>
        <taxon>Bacteria</taxon>
        <taxon>Pseudomonadati</taxon>
        <taxon>Pseudomonadota</taxon>
        <taxon>Gammaproteobacteria</taxon>
        <taxon>Pseudomonadales</taxon>
        <taxon>Pseudomonadaceae</taxon>
        <taxon>Pseudomonas</taxon>
    </lineage>
</organism>
<dbReference type="Proteomes" id="UP000278078">
    <property type="component" value="Chromosome"/>
</dbReference>
<evidence type="ECO:0000256" key="1">
    <source>
        <dbReference type="ARBA" id="ARBA00012340"/>
    </source>
</evidence>
<dbReference type="PROSITE" id="PS00949">
    <property type="entry name" value="AUTOINDUCER_SYNTH_1"/>
    <property type="match status" value="1"/>
</dbReference>
<accession>A0A3S4N539</accession>
<evidence type="ECO:0000313" key="11">
    <source>
        <dbReference type="Proteomes" id="UP000278078"/>
    </source>
</evidence>
<proteinExistence type="inferred from homology"/>
<dbReference type="GO" id="GO:0009372">
    <property type="term" value="P:quorum sensing"/>
    <property type="evidence" value="ECO:0007669"/>
    <property type="project" value="UniProtKB-UniRule"/>
</dbReference>
<keyword evidence="3 8" id="KW-0673">Quorum sensing</keyword>
<evidence type="ECO:0000256" key="5">
    <source>
        <dbReference type="ARBA" id="ARBA00022691"/>
    </source>
</evidence>
<keyword evidence="4 9" id="KW-0808">Transferase</keyword>
<gene>
    <name evidence="10" type="primary">rhlL</name>
    <name evidence="10" type="ORF">NCTC10783_00410</name>
</gene>
<dbReference type="Pfam" id="PF00765">
    <property type="entry name" value="Autoind_synth"/>
    <property type="match status" value="1"/>
</dbReference>
<evidence type="ECO:0000256" key="4">
    <source>
        <dbReference type="ARBA" id="ARBA00022679"/>
    </source>
</evidence>
<dbReference type="PANTHER" id="PTHR39322:SF1">
    <property type="entry name" value="ISOVALERYL-HOMOSERINE LACTONE SYNTHASE"/>
    <property type="match status" value="1"/>
</dbReference>
<dbReference type="EC" id="2.3.1.184" evidence="1 9"/>
<keyword evidence="6 8" id="KW-0071">Autoinducer synthesis</keyword>
<comment type="similarity">
    <text evidence="8 9">Belongs to the autoinducer synthase family.</text>
</comment>
<evidence type="ECO:0000256" key="2">
    <source>
        <dbReference type="ARBA" id="ARBA00018768"/>
    </source>
</evidence>
<dbReference type="SUPFAM" id="SSF55729">
    <property type="entry name" value="Acyl-CoA N-acyltransferases (Nat)"/>
    <property type="match status" value="1"/>
</dbReference>
<sequence length="201" mass="22614">MIELLSESLEGLSAAMIAELGRYRHQVFIEKLGWDVVSTSRVRDQEFDQFDHPQTRYIVAMGRQGICGCARLLPTTDAYLLKEVFAYLCSETPPSDPSVWELSRYAASAADDPQLAMKIFWSSLQCAWYLGASSVVAVTTTAMERYFVRNGVILQRLGPPQKVKGETLVAISFPAYQERGLEMLLRYHPEWLQGVPLSMAV</sequence>
<evidence type="ECO:0000256" key="9">
    <source>
        <dbReference type="RuleBase" id="RU361135"/>
    </source>
</evidence>
<dbReference type="PRINTS" id="PR01549">
    <property type="entry name" value="AUTOINDCRSYN"/>
</dbReference>
<dbReference type="EMBL" id="LR134300">
    <property type="protein sequence ID" value="VEE44596.1"/>
    <property type="molecule type" value="Genomic_DNA"/>
</dbReference>
<evidence type="ECO:0000256" key="6">
    <source>
        <dbReference type="ARBA" id="ARBA00022929"/>
    </source>
</evidence>
<protein>
    <recommendedName>
        <fullName evidence="2 9">Acyl-homoserine-lactone synthase</fullName>
        <ecNumber evidence="1 9">2.3.1.184</ecNumber>
    </recommendedName>
    <alternativeName>
        <fullName evidence="9">Autoinducer synthesis protein</fullName>
    </alternativeName>
</protein>
<reference evidence="10 11" key="1">
    <citation type="submission" date="2018-12" db="EMBL/GenBank/DDBJ databases">
        <authorList>
            <consortium name="Pathogen Informatics"/>
        </authorList>
    </citation>
    <scope>NUCLEOTIDE SEQUENCE [LARGE SCALE GENOMIC DNA]</scope>
    <source>
        <strain evidence="10 11">NCTC10783</strain>
    </source>
</reference>
<dbReference type="PROSITE" id="PS51187">
    <property type="entry name" value="AUTOINDUCER_SYNTH_2"/>
    <property type="match status" value="1"/>
</dbReference>
<evidence type="ECO:0000256" key="7">
    <source>
        <dbReference type="ARBA" id="ARBA00048576"/>
    </source>
</evidence>
<dbReference type="SMR" id="A0A3S4N539"/>
<keyword evidence="10" id="KW-0012">Acyltransferase</keyword>
<dbReference type="GO" id="GO:0061579">
    <property type="term" value="F:N-acyl homoserine lactone synthase activity"/>
    <property type="evidence" value="ECO:0007669"/>
    <property type="project" value="UniProtKB-UniRule"/>
</dbReference>
<evidence type="ECO:0000256" key="3">
    <source>
        <dbReference type="ARBA" id="ARBA00022654"/>
    </source>
</evidence>
<dbReference type="InterPro" id="IPR018311">
    <property type="entry name" value="Autoind_synth_CS"/>
</dbReference>
<comment type="catalytic activity">
    <reaction evidence="7 9">
        <text>a fatty acyl-[ACP] + S-adenosyl-L-methionine = an N-acyl-L-homoserine lactone + S-methyl-5'-thioadenosine + holo-[ACP] + H(+)</text>
        <dbReference type="Rhea" id="RHEA:10096"/>
        <dbReference type="Rhea" id="RHEA-COMP:9685"/>
        <dbReference type="Rhea" id="RHEA-COMP:14125"/>
        <dbReference type="ChEBI" id="CHEBI:15378"/>
        <dbReference type="ChEBI" id="CHEBI:17509"/>
        <dbReference type="ChEBI" id="CHEBI:55474"/>
        <dbReference type="ChEBI" id="CHEBI:59789"/>
        <dbReference type="ChEBI" id="CHEBI:64479"/>
        <dbReference type="ChEBI" id="CHEBI:138651"/>
        <dbReference type="EC" id="2.3.1.184"/>
    </reaction>
</comment>
<keyword evidence="5 9" id="KW-0949">S-adenosyl-L-methionine</keyword>
<dbReference type="GO" id="GO:0007165">
    <property type="term" value="P:signal transduction"/>
    <property type="evidence" value="ECO:0007669"/>
    <property type="project" value="TreeGrafter"/>
</dbReference>
<dbReference type="PANTHER" id="PTHR39322">
    <property type="entry name" value="ACYL-HOMOSERINE-LACTONE SYNTHASE"/>
    <property type="match status" value="1"/>
</dbReference>
<dbReference type="AlphaFoldDB" id="A0A3S4N539"/>
<dbReference type="InterPro" id="IPR016181">
    <property type="entry name" value="Acyl_CoA_acyltransferase"/>
</dbReference>